<dbReference type="NCBIfam" id="TIGR02204">
    <property type="entry name" value="MsbA_rel"/>
    <property type="match status" value="1"/>
</dbReference>
<evidence type="ECO:0000256" key="4">
    <source>
        <dbReference type="ARBA" id="ARBA00022840"/>
    </source>
</evidence>
<gene>
    <name evidence="10" type="ORF">QTP81_14880</name>
</gene>
<dbReference type="SMART" id="SM00382">
    <property type="entry name" value="AAA"/>
    <property type="match status" value="1"/>
</dbReference>
<protein>
    <submittedName>
        <fullName evidence="10">ABC transporter transmembrane domain-containing protein</fullName>
    </submittedName>
</protein>
<keyword evidence="6 7" id="KW-0472">Membrane</keyword>
<dbReference type="SUPFAM" id="SSF90123">
    <property type="entry name" value="ABC transporter transmembrane region"/>
    <property type="match status" value="1"/>
</dbReference>
<evidence type="ECO:0000259" key="8">
    <source>
        <dbReference type="PROSITE" id="PS50893"/>
    </source>
</evidence>
<dbReference type="InterPro" id="IPR003439">
    <property type="entry name" value="ABC_transporter-like_ATP-bd"/>
</dbReference>
<evidence type="ECO:0000313" key="10">
    <source>
        <dbReference type="EMBL" id="MDM7861885.1"/>
    </source>
</evidence>
<dbReference type="Gene3D" id="3.40.50.300">
    <property type="entry name" value="P-loop containing nucleotide triphosphate hydrolases"/>
    <property type="match status" value="1"/>
</dbReference>
<name>A0ABT7T0G3_9ALTE</name>
<dbReference type="PANTHER" id="PTHR43394">
    <property type="entry name" value="ATP-DEPENDENT PERMEASE MDL1, MITOCHONDRIAL"/>
    <property type="match status" value="1"/>
</dbReference>
<accession>A0ABT7T0G3</accession>
<proteinExistence type="predicted"/>
<dbReference type="PROSITE" id="PS50893">
    <property type="entry name" value="ABC_TRANSPORTER_2"/>
    <property type="match status" value="1"/>
</dbReference>
<keyword evidence="11" id="KW-1185">Reference proteome</keyword>
<dbReference type="InterPro" id="IPR011918">
    <property type="entry name" value="ABC_MsbA_ATP-bd"/>
</dbReference>
<evidence type="ECO:0000256" key="5">
    <source>
        <dbReference type="ARBA" id="ARBA00022989"/>
    </source>
</evidence>
<feature type="domain" description="ABC transporter" evidence="8">
    <location>
        <begin position="344"/>
        <end position="580"/>
    </location>
</feature>
<keyword evidence="4" id="KW-0067">ATP-binding</keyword>
<feature type="transmembrane region" description="Helical" evidence="7">
    <location>
        <begin position="20"/>
        <end position="39"/>
    </location>
</feature>
<dbReference type="Pfam" id="PF00005">
    <property type="entry name" value="ABC_tran"/>
    <property type="match status" value="1"/>
</dbReference>
<keyword evidence="2 7" id="KW-0812">Transmembrane</keyword>
<feature type="transmembrane region" description="Helical" evidence="7">
    <location>
        <begin position="140"/>
        <end position="158"/>
    </location>
</feature>
<feature type="transmembrane region" description="Helical" evidence="7">
    <location>
        <begin position="59"/>
        <end position="81"/>
    </location>
</feature>
<dbReference type="InterPro" id="IPR011527">
    <property type="entry name" value="ABC1_TM_dom"/>
</dbReference>
<dbReference type="Gene3D" id="1.20.1560.10">
    <property type="entry name" value="ABC transporter type 1, transmembrane domain"/>
    <property type="match status" value="1"/>
</dbReference>
<dbReference type="CDD" id="cd18575">
    <property type="entry name" value="ABC_6TM_bac_exporter_ABCB8_10_like"/>
    <property type="match status" value="1"/>
</dbReference>
<organism evidence="10 11">
    <name type="scientific">Alteromonas arenosi</name>
    <dbReference type="NCBI Taxonomy" id="3055817"/>
    <lineage>
        <taxon>Bacteria</taxon>
        <taxon>Pseudomonadati</taxon>
        <taxon>Pseudomonadota</taxon>
        <taxon>Gammaproteobacteria</taxon>
        <taxon>Alteromonadales</taxon>
        <taxon>Alteromonadaceae</taxon>
        <taxon>Alteromonas/Salinimonas group</taxon>
        <taxon>Alteromonas</taxon>
    </lineage>
</organism>
<feature type="transmembrane region" description="Helical" evidence="7">
    <location>
        <begin position="245"/>
        <end position="267"/>
    </location>
</feature>
<dbReference type="InterPro" id="IPR003593">
    <property type="entry name" value="AAA+_ATPase"/>
</dbReference>
<feature type="transmembrane region" description="Helical" evidence="7">
    <location>
        <begin position="279"/>
        <end position="300"/>
    </location>
</feature>
<dbReference type="EMBL" id="JAUCBP010000012">
    <property type="protein sequence ID" value="MDM7861885.1"/>
    <property type="molecule type" value="Genomic_DNA"/>
</dbReference>
<evidence type="ECO:0000256" key="6">
    <source>
        <dbReference type="ARBA" id="ARBA00023136"/>
    </source>
</evidence>
<dbReference type="Proteomes" id="UP001234343">
    <property type="component" value="Unassembled WGS sequence"/>
</dbReference>
<dbReference type="InterPro" id="IPR036640">
    <property type="entry name" value="ABC1_TM_sf"/>
</dbReference>
<dbReference type="InterPro" id="IPR027417">
    <property type="entry name" value="P-loop_NTPase"/>
</dbReference>
<evidence type="ECO:0000256" key="2">
    <source>
        <dbReference type="ARBA" id="ARBA00022692"/>
    </source>
</evidence>
<dbReference type="PROSITE" id="PS50929">
    <property type="entry name" value="ABC_TM1F"/>
    <property type="match status" value="1"/>
</dbReference>
<dbReference type="SUPFAM" id="SSF52540">
    <property type="entry name" value="P-loop containing nucleoside triphosphate hydrolases"/>
    <property type="match status" value="1"/>
</dbReference>
<comment type="caution">
    <text evidence="10">The sequence shown here is derived from an EMBL/GenBank/DDBJ whole genome shotgun (WGS) entry which is preliminary data.</text>
</comment>
<keyword evidence="5 7" id="KW-1133">Transmembrane helix</keyword>
<dbReference type="InterPro" id="IPR017871">
    <property type="entry name" value="ABC_transporter-like_CS"/>
</dbReference>
<keyword evidence="3" id="KW-0547">Nucleotide-binding</keyword>
<dbReference type="InterPro" id="IPR039421">
    <property type="entry name" value="Type_1_exporter"/>
</dbReference>
<evidence type="ECO:0000256" key="7">
    <source>
        <dbReference type="SAM" id="Phobius"/>
    </source>
</evidence>
<dbReference type="PANTHER" id="PTHR43394:SF1">
    <property type="entry name" value="ATP-BINDING CASSETTE SUB-FAMILY B MEMBER 10, MITOCHONDRIAL"/>
    <property type="match status" value="1"/>
</dbReference>
<evidence type="ECO:0000256" key="3">
    <source>
        <dbReference type="ARBA" id="ARBA00022741"/>
    </source>
</evidence>
<dbReference type="PROSITE" id="PS00211">
    <property type="entry name" value="ABC_TRANSPORTER_1"/>
    <property type="match status" value="1"/>
</dbReference>
<comment type="subcellular location">
    <subcellularLocation>
        <location evidence="1">Cell membrane</location>
        <topology evidence="1">Multi-pass membrane protein</topology>
    </subcellularLocation>
</comment>
<dbReference type="Pfam" id="PF00664">
    <property type="entry name" value="ABC_membrane"/>
    <property type="match status" value="1"/>
</dbReference>
<evidence type="ECO:0000313" key="11">
    <source>
        <dbReference type="Proteomes" id="UP001234343"/>
    </source>
</evidence>
<evidence type="ECO:0000259" key="9">
    <source>
        <dbReference type="PROSITE" id="PS50929"/>
    </source>
</evidence>
<sequence>MSSTTSVLQWLLSFLKPYKYQVSGAIFALFIGSFAWLVLGQGIRLAVDQGFVADDADRLNQLLFAVLLISLTASIATYFRFALMTWLGERVSADIRQRVFNHLLTLDPEFYTQTRTGEVISRFTADTTVLQSVIGMSISMALRSSVTFIGALVLMLISSPMLTLYVMLAVPFVLLPIKLLGKQVRKYSRASQDKVADIGAYVDETLHEIQTVQAYSHEQVDIQAFSERIDAVMATARQRIHYRSLLIGLIMAISIIAIVLVAWIGATDVISGGMTAGELTAFMFYAVLAGGSIATVSEVIGEIQKAAGASERLLELLNATSHIQGIIAPTLLSPAKVPMSVPAIELTAVSFAYPSAPERAVLQDITLQISPGQRVALVGPSGAGKSTVFQLLLRFYATEQGSIRVHGQDISQLAIESLRTQFALVPQESVIFANDVVENIRYGRPEASQADVVAAAKTAQAHEFISQLPEGYKTNLGERGVKLSGGQKQRIAIARAILADRPILLLDEATSALDAVSERAVKLGLDNLMRGRTTLIIAHRLATVVNADLIVVMQDGRIAATGTHEELMTSNSLYREHAELQLVS</sequence>
<reference evidence="10 11" key="1">
    <citation type="submission" date="2023-06" db="EMBL/GenBank/DDBJ databases">
        <title>Alteromonas sp. ASW11-36 isolated from intertidal sand.</title>
        <authorList>
            <person name="Li Y."/>
        </authorList>
    </citation>
    <scope>NUCLEOTIDE SEQUENCE [LARGE SCALE GENOMIC DNA]</scope>
    <source>
        <strain evidence="10 11">ASW11-36</strain>
    </source>
</reference>
<evidence type="ECO:0000256" key="1">
    <source>
        <dbReference type="ARBA" id="ARBA00004651"/>
    </source>
</evidence>
<dbReference type="RefSeq" id="WP_289366567.1">
    <property type="nucleotide sequence ID" value="NZ_JAUCBP010000012.1"/>
</dbReference>
<feature type="domain" description="ABC transmembrane type-1" evidence="9">
    <location>
        <begin position="24"/>
        <end position="305"/>
    </location>
</feature>